<gene>
    <name evidence="4" type="ORF">L21SP3_01517</name>
</gene>
<evidence type="ECO:0000256" key="3">
    <source>
        <dbReference type="PROSITE-ProRule" id="PRU00339"/>
    </source>
</evidence>
<dbReference type="InterPro" id="IPR051012">
    <property type="entry name" value="CellSynth/LPSAsmb/PSIAsmb"/>
</dbReference>
<reference evidence="5" key="1">
    <citation type="submission" date="2017-02" db="EMBL/GenBank/DDBJ databases">
        <title>Comparative genomics and description of representatives of a novel lineage of planctomycetes thriving in anoxic sediments.</title>
        <authorList>
            <person name="Spring S."/>
            <person name="Bunk B."/>
            <person name="Sproer C."/>
            <person name="Klenk H.-P."/>
        </authorList>
    </citation>
    <scope>NUCLEOTIDE SEQUENCE [LARGE SCALE GENOMIC DNA]</scope>
    <source>
        <strain evidence="5">L21-RPul-D3</strain>
    </source>
</reference>
<keyword evidence="2 3" id="KW-0802">TPR repeat</keyword>
<dbReference type="SMART" id="SM00028">
    <property type="entry name" value="TPR"/>
    <property type="match status" value="7"/>
</dbReference>
<dbReference type="PROSITE" id="PS50005">
    <property type="entry name" value="TPR"/>
    <property type="match status" value="3"/>
</dbReference>
<dbReference type="KEGG" id="pbu:L21SP3_01517"/>
<evidence type="ECO:0000313" key="4">
    <source>
        <dbReference type="EMBL" id="AQQ09707.1"/>
    </source>
</evidence>
<name>A0A1Q2HQI6_9BACT</name>
<dbReference type="PANTHER" id="PTHR45586">
    <property type="entry name" value="TPR REPEAT-CONTAINING PROTEIN PA4667"/>
    <property type="match status" value="1"/>
</dbReference>
<dbReference type="SUPFAM" id="SSF48452">
    <property type="entry name" value="TPR-like"/>
    <property type="match status" value="2"/>
</dbReference>
<feature type="repeat" description="TPR" evidence="3">
    <location>
        <begin position="293"/>
        <end position="326"/>
    </location>
</feature>
<dbReference type="PANTHER" id="PTHR45586:SF1">
    <property type="entry name" value="LIPOPOLYSACCHARIDE ASSEMBLY PROTEIN B"/>
    <property type="match status" value="1"/>
</dbReference>
<keyword evidence="5" id="KW-1185">Reference proteome</keyword>
<keyword evidence="1" id="KW-0677">Repeat</keyword>
<sequence>MKIEMLINSKYSEPKGLIRKAFAPALLLAFVCLLITPSQGSESNKIKLKPEKSAMTELDLKIWNDPEFKERFAESYMAESEVEPRVTKSEREVIMEIMDLISDDKMNKAAEMLKDEITEASSAVFDFTLANIHFQNEELEKAIKPYKNAVEKFPRFRRAWKNLALIHFRMKNHKKAAEAFTKYLELGGKDSISFGLLGFCYSSMGKSVSAESAYRMAILLDPETLDWKMGLARSFFRQERFGAAAALCGKLIENNPGRPDLWLLQANAYIGQNKPLEAAEVFEFVDHLGESTADTLNMLGDIYVNEKLYDMAAKSYARAMKKNPDENLERAIYSAKVLSARAAMDETKQLIKEIQKLYADKMKDKTKKELLKIQARIAVAEGEGKQEVEVLKKIVELDPLDGEALILLGQNSARNGNDEQAIFYFERAAKIEGFEADAKLRHGQLLVRNGQYKKALPLLKRAQTLQPQENVQKYLEQVERIAKQR</sequence>
<dbReference type="AlphaFoldDB" id="A0A1Q2HQI6"/>
<dbReference type="EMBL" id="CP019633">
    <property type="protein sequence ID" value="AQQ09707.1"/>
    <property type="molecule type" value="Genomic_DNA"/>
</dbReference>
<feature type="repeat" description="TPR" evidence="3">
    <location>
        <begin position="436"/>
        <end position="469"/>
    </location>
</feature>
<dbReference type="Pfam" id="PF13432">
    <property type="entry name" value="TPR_16"/>
    <property type="match status" value="2"/>
</dbReference>
<dbReference type="OrthoDB" id="249504at2"/>
<dbReference type="InterPro" id="IPR019734">
    <property type="entry name" value="TPR_rpt"/>
</dbReference>
<dbReference type="Pfam" id="PF13181">
    <property type="entry name" value="TPR_8"/>
    <property type="match status" value="3"/>
</dbReference>
<dbReference type="RefSeq" id="WP_123785165.1">
    <property type="nucleotide sequence ID" value="NZ_CP019633.1"/>
</dbReference>
<feature type="repeat" description="TPR" evidence="3">
    <location>
        <begin position="157"/>
        <end position="190"/>
    </location>
</feature>
<dbReference type="Proteomes" id="UP000188273">
    <property type="component" value="Chromosome"/>
</dbReference>
<proteinExistence type="predicted"/>
<accession>A0A1Q2HQI6</accession>
<dbReference type="InterPro" id="IPR011990">
    <property type="entry name" value="TPR-like_helical_dom_sf"/>
</dbReference>
<evidence type="ECO:0000256" key="1">
    <source>
        <dbReference type="ARBA" id="ARBA00022737"/>
    </source>
</evidence>
<dbReference type="STRING" id="1940790.L21SP3_01517"/>
<evidence type="ECO:0000313" key="5">
    <source>
        <dbReference type="Proteomes" id="UP000188273"/>
    </source>
</evidence>
<evidence type="ECO:0000256" key="2">
    <source>
        <dbReference type="ARBA" id="ARBA00022803"/>
    </source>
</evidence>
<dbReference type="Gene3D" id="1.25.40.10">
    <property type="entry name" value="Tetratricopeptide repeat domain"/>
    <property type="match status" value="2"/>
</dbReference>
<protein>
    <submittedName>
        <fullName evidence="4">Tetratricopeptide repeat protein</fullName>
    </submittedName>
</protein>
<organism evidence="4 5">
    <name type="scientific">Sedimentisphaera cyanobacteriorum</name>
    <dbReference type="NCBI Taxonomy" id="1940790"/>
    <lineage>
        <taxon>Bacteria</taxon>
        <taxon>Pseudomonadati</taxon>
        <taxon>Planctomycetota</taxon>
        <taxon>Phycisphaerae</taxon>
        <taxon>Sedimentisphaerales</taxon>
        <taxon>Sedimentisphaeraceae</taxon>
        <taxon>Sedimentisphaera</taxon>
    </lineage>
</organism>